<dbReference type="InterPro" id="IPR011356">
    <property type="entry name" value="Leucine_aapep/pepB"/>
</dbReference>
<sequence length="473" mass="52814">MITKYATKYDGKNILLKAFYEKKCLSCRIDEICQGCLDNQISTEPNYITEFLDKNEAYIFISKDCDDYYDLTKVVDAIILSKRRNYVIDVKSFANEHISIDEVLRAFVMREAFHSAELFSMKEKPKTEKGEKYEISLFLEDDSKQEFVEELSKIANAINGARNLQITPPNVATSEYIANEIKKEFSKNKNLKISVLNKEEIQKLGMNLLLAVNSGSSYEPRVVIIEYNGNSKSKEKFVYVGKGITFDTGGYNTKGYHMEGMKFDMSGSVICAYAVKALAELKVKANVAAVMMLTDNAIDTHATVPESVIKSLSGKSVEITDTDAEGRLVLADGLYYGATKLKASLLVDVATLTGTMLTALGRTYSGIYSTCCKRWHQFEDAAKIAHEKVWRMPLHEDFHKPNKESLIADLNNYSNNEKSDCNTAAMFLKEFTNKADYIHCDVAGTADKKGMGLGILVSTLVELGKSQAQGQGE</sequence>
<dbReference type="GO" id="GO:0030145">
    <property type="term" value="F:manganese ion binding"/>
    <property type="evidence" value="ECO:0007669"/>
    <property type="project" value="InterPro"/>
</dbReference>
<dbReference type="GO" id="GO:0070006">
    <property type="term" value="F:metalloaminopeptidase activity"/>
    <property type="evidence" value="ECO:0007669"/>
    <property type="project" value="InterPro"/>
</dbReference>
<dbReference type="InterPro" id="IPR000819">
    <property type="entry name" value="Peptidase_M17_C"/>
</dbReference>
<evidence type="ECO:0000256" key="2">
    <source>
        <dbReference type="ARBA" id="ARBA00022438"/>
    </source>
</evidence>
<dbReference type="PANTHER" id="PTHR11963">
    <property type="entry name" value="LEUCINE AMINOPEPTIDASE-RELATED"/>
    <property type="match status" value="1"/>
</dbReference>
<proteinExistence type="inferred from homology"/>
<dbReference type="RefSeq" id="WP_119863684.1">
    <property type="nucleotide sequence ID" value="NZ_CP008748.1"/>
</dbReference>
<keyword evidence="3" id="KW-0645">Protease</keyword>
<dbReference type="CDD" id="cd00433">
    <property type="entry name" value="Peptidase_M17"/>
    <property type="match status" value="1"/>
</dbReference>
<evidence type="ECO:0000256" key="3">
    <source>
        <dbReference type="ARBA" id="ARBA00022670"/>
    </source>
</evidence>
<evidence type="ECO:0000313" key="10">
    <source>
        <dbReference type="EMBL" id="ASI53712.1"/>
    </source>
</evidence>
<keyword evidence="11" id="KW-1185">Reference proteome</keyword>
<evidence type="ECO:0000256" key="4">
    <source>
        <dbReference type="ARBA" id="ARBA00022801"/>
    </source>
</evidence>
<reference evidence="10 11" key="1">
    <citation type="submission" date="2014-06" db="EMBL/GenBank/DDBJ databases">
        <title>The Whole Genome Sequence of Mycoplasma hyosynoviae strain ATCC 27095.</title>
        <authorList>
            <person name="Calcutt M.J."/>
            <person name="Foecking M.F."/>
        </authorList>
    </citation>
    <scope>NUCLEOTIDE SEQUENCE [LARGE SCALE GENOMIC DNA]</scope>
    <source>
        <strain evidence="10 11">M60</strain>
    </source>
</reference>
<name>A0A4P1QFU1_9BACT</name>
<dbReference type="EMBL" id="CP008748">
    <property type="protein sequence ID" value="ASI53712.1"/>
    <property type="molecule type" value="Genomic_DNA"/>
</dbReference>
<dbReference type="PANTHER" id="PTHR11963:SF23">
    <property type="entry name" value="CYTOSOL AMINOPEPTIDASE"/>
    <property type="match status" value="1"/>
</dbReference>
<evidence type="ECO:0000256" key="8">
    <source>
        <dbReference type="ARBA" id="ARBA00050061"/>
    </source>
</evidence>
<dbReference type="GO" id="GO:0006508">
    <property type="term" value="P:proteolysis"/>
    <property type="evidence" value="ECO:0007669"/>
    <property type="project" value="UniProtKB-KW"/>
</dbReference>
<evidence type="ECO:0000259" key="9">
    <source>
        <dbReference type="Pfam" id="PF00883"/>
    </source>
</evidence>
<dbReference type="GO" id="GO:0005737">
    <property type="term" value="C:cytoplasm"/>
    <property type="evidence" value="ECO:0007669"/>
    <property type="project" value="InterPro"/>
</dbReference>
<comment type="function">
    <text evidence="6">Presumably involved in the processing and regular turnover of intracellular proteins. Catalyzes the removal of unsubstituted N-terminal amino acids from various peptides.</text>
</comment>
<organism evidence="10 11">
    <name type="scientific">Metamycoplasma hyosynoviae</name>
    <dbReference type="NCBI Taxonomy" id="29559"/>
    <lineage>
        <taxon>Bacteria</taxon>
        <taxon>Bacillati</taxon>
        <taxon>Mycoplasmatota</taxon>
        <taxon>Mycoplasmoidales</taxon>
        <taxon>Metamycoplasmataceae</taxon>
        <taxon>Metamycoplasma</taxon>
    </lineage>
</organism>
<evidence type="ECO:0000256" key="7">
    <source>
        <dbReference type="ARBA" id="ARBA00050021"/>
    </source>
</evidence>
<protein>
    <recommendedName>
        <fullName evidence="7">Probable cytosol aminopeptidase</fullName>
    </recommendedName>
    <alternativeName>
        <fullName evidence="8">Leucine aminopeptidase</fullName>
    </alternativeName>
    <alternativeName>
        <fullName evidence="5">Leucyl aminopeptidase</fullName>
    </alternativeName>
</protein>
<evidence type="ECO:0000313" key="11">
    <source>
        <dbReference type="Proteomes" id="UP000264882"/>
    </source>
</evidence>
<dbReference type="KEGG" id="mhyv:MHSN_00560"/>
<evidence type="ECO:0000256" key="5">
    <source>
        <dbReference type="ARBA" id="ARBA00033172"/>
    </source>
</evidence>
<feature type="domain" description="Cytosol aminopeptidase" evidence="9">
    <location>
        <begin position="161"/>
        <end position="457"/>
    </location>
</feature>
<comment type="similarity">
    <text evidence="1">Belongs to the peptidase M17 family.</text>
</comment>
<keyword evidence="4" id="KW-0378">Hydrolase</keyword>
<dbReference type="Proteomes" id="UP000264882">
    <property type="component" value="Chromosome"/>
</dbReference>
<dbReference type="SUPFAM" id="SSF53187">
    <property type="entry name" value="Zn-dependent exopeptidases"/>
    <property type="match status" value="1"/>
</dbReference>
<gene>
    <name evidence="10" type="ORF">MHSN_00560</name>
</gene>
<evidence type="ECO:0000256" key="6">
    <source>
        <dbReference type="ARBA" id="ARBA00049972"/>
    </source>
</evidence>
<dbReference type="AlphaFoldDB" id="A0A4P1QFU1"/>
<keyword evidence="2" id="KW-0031">Aminopeptidase</keyword>
<dbReference type="Gene3D" id="3.40.630.10">
    <property type="entry name" value="Zn peptidases"/>
    <property type="match status" value="1"/>
</dbReference>
<evidence type="ECO:0000256" key="1">
    <source>
        <dbReference type="ARBA" id="ARBA00009528"/>
    </source>
</evidence>
<dbReference type="PRINTS" id="PR00481">
    <property type="entry name" value="LAMNOPPTDASE"/>
</dbReference>
<dbReference type="Pfam" id="PF00883">
    <property type="entry name" value="Peptidase_M17"/>
    <property type="match status" value="1"/>
</dbReference>
<accession>A0A4P1QFU1</accession>